<comment type="caution">
    <text evidence="1">The sequence shown here is derived from an EMBL/GenBank/DDBJ whole genome shotgun (WGS) entry which is preliminary data.</text>
</comment>
<sequence>MTPYRSELIEHHLKIYPAEKIATALRKLSENWRFYILTPFGQYSFDQRKGVGITRPVASSAPEKVEQVKSSQRTAANIHTDALLQKTKFATDFGRCETRIHRRRTITSLLHND</sequence>
<name>A0ABR3KNQ8_TRISP</name>
<gene>
    <name evidence="1" type="ORF">TSPI_11084</name>
</gene>
<dbReference type="EMBL" id="JBEUSY010000217">
    <property type="protein sequence ID" value="KAL1242233.1"/>
    <property type="molecule type" value="Genomic_DNA"/>
</dbReference>
<proteinExistence type="predicted"/>
<evidence type="ECO:0000313" key="1">
    <source>
        <dbReference type="EMBL" id="KAL1242233.1"/>
    </source>
</evidence>
<reference evidence="1 2" key="1">
    <citation type="submission" date="2024-07" db="EMBL/GenBank/DDBJ databases">
        <title>Enhanced genomic and transcriptomic resources for Trichinella pseudospiralis and T. spiralis underpin the discovery of pronounced molecular differences between stages and species.</title>
        <authorList>
            <person name="Pasi K.K."/>
            <person name="La Rosa G."/>
            <person name="Gomez-Morales M.A."/>
            <person name="Tosini F."/>
            <person name="Sumanam S."/>
            <person name="Young N.D."/>
            <person name="Chang B.C."/>
            <person name="Robin G.B."/>
        </authorList>
    </citation>
    <scope>NUCLEOTIDE SEQUENCE [LARGE SCALE GENOMIC DNA]</scope>
    <source>
        <strain evidence="1">ISS534</strain>
    </source>
</reference>
<accession>A0ABR3KNQ8</accession>
<keyword evidence="2" id="KW-1185">Reference proteome</keyword>
<dbReference type="Proteomes" id="UP001558632">
    <property type="component" value="Unassembled WGS sequence"/>
</dbReference>
<evidence type="ECO:0000313" key="2">
    <source>
        <dbReference type="Proteomes" id="UP001558632"/>
    </source>
</evidence>
<protein>
    <submittedName>
        <fullName evidence="1">tRNA-specific 2-thiouridylase MnmA</fullName>
    </submittedName>
</protein>
<organism evidence="1 2">
    <name type="scientific">Trichinella spiralis</name>
    <name type="common">Trichina worm</name>
    <dbReference type="NCBI Taxonomy" id="6334"/>
    <lineage>
        <taxon>Eukaryota</taxon>
        <taxon>Metazoa</taxon>
        <taxon>Ecdysozoa</taxon>
        <taxon>Nematoda</taxon>
        <taxon>Enoplea</taxon>
        <taxon>Dorylaimia</taxon>
        <taxon>Trichinellida</taxon>
        <taxon>Trichinellidae</taxon>
        <taxon>Trichinella</taxon>
    </lineage>
</organism>